<evidence type="ECO:0000256" key="5">
    <source>
        <dbReference type="ARBA" id="ARBA00022642"/>
    </source>
</evidence>
<dbReference type="InterPro" id="IPR004821">
    <property type="entry name" value="Cyt_trans-like"/>
</dbReference>
<comment type="pathway">
    <text evidence="2">Cofactor biosynthesis; NAD(+) biosynthesis; deamido-NAD(+) from nicotinate D-ribonucleotide: step 1/1.</text>
</comment>
<evidence type="ECO:0000313" key="16">
    <source>
        <dbReference type="EMBL" id="ENO90777.1"/>
    </source>
</evidence>
<comment type="similarity">
    <text evidence="3">Belongs to the NadD family.</text>
</comment>
<evidence type="ECO:0000256" key="8">
    <source>
        <dbReference type="ARBA" id="ARBA00022741"/>
    </source>
</evidence>
<evidence type="ECO:0000256" key="1">
    <source>
        <dbReference type="ARBA" id="ARBA00002324"/>
    </source>
</evidence>
<dbReference type="PANTHER" id="PTHR39321">
    <property type="entry name" value="NICOTINATE-NUCLEOTIDE ADENYLYLTRANSFERASE-RELATED"/>
    <property type="match status" value="1"/>
</dbReference>
<comment type="catalytic activity">
    <reaction evidence="14">
        <text>nicotinate beta-D-ribonucleotide + ATP + H(+) = deamido-NAD(+) + diphosphate</text>
        <dbReference type="Rhea" id="RHEA:22860"/>
        <dbReference type="ChEBI" id="CHEBI:15378"/>
        <dbReference type="ChEBI" id="CHEBI:30616"/>
        <dbReference type="ChEBI" id="CHEBI:33019"/>
        <dbReference type="ChEBI" id="CHEBI:57502"/>
        <dbReference type="ChEBI" id="CHEBI:58437"/>
        <dbReference type="EC" id="2.7.7.18"/>
    </reaction>
</comment>
<keyword evidence="10" id="KW-0520">NAD</keyword>
<feature type="domain" description="Cytidyltransferase-like" evidence="15">
    <location>
        <begin position="24"/>
        <end position="81"/>
    </location>
</feature>
<evidence type="ECO:0000256" key="3">
    <source>
        <dbReference type="ARBA" id="ARBA00009014"/>
    </source>
</evidence>
<evidence type="ECO:0000256" key="11">
    <source>
        <dbReference type="ARBA" id="ARBA00031253"/>
    </source>
</evidence>
<keyword evidence="8" id="KW-0547">Nucleotide-binding</keyword>
<evidence type="ECO:0000256" key="9">
    <source>
        <dbReference type="ARBA" id="ARBA00022840"/>
    </source>
</evidence>
<evidence type="ECO:0000256" key="4">
    <source>
        <dbReference type="ARBA" id="ARBA00012389"/>
    </source>
</evidence>
<dbReference type="NCBIfam" id="TIGR00125">
    <property type="entry name" value="cyt_tran_rel"/>
    <property type="match status" value="1"/>
</dbReference>
<sequence>MATELAPASAGAAFEPAAEAPLGVLGGTFDPIHTGHLRLAEEAREALGLGGVRLIPAGQPPHRGEPGSTAEDRLAMARLAAAGN</sequence>
<evidence type="ECO:0000256" key="12">
    <source>
        <dbReference type="ARBA" id="ARBA00033140"/>
    </source>
</evidence>
<keyword evidence="5" id="KW-0662">Pyridine nucleotide biosynthesis</keyword>
<dbReference type="EC" id="2.7.7.18" evidence="4"/>
<name>N6Z866_9RHOO</name>
<keyword evidence="6 16" id="KW-0808">Transferase</keyword>
<dbReference type="GO" id="GO:0004515">
    <property type="term" value="F:nicotinate-nucleotide adenylyltransferase activity"/>
    <property type="evidence" value="ECO:0007669"/>
    <property type="project" value="UniProtKB-EC"/>
</dbReference>
<proteinExistence type="inferred from homology"/>
<dbReference type="GO" id="GO:0009435">
    <property type="term" value="P:NAD+ biosynthetic process"/>
    <property type="evidence" value="ECO:0007669"/>
    <property type="project" value="InterPro"/>
</dbReference>
<accession>N6Z866</accession>
<keyword evidence="7 16" id="KW-0548">Nucleotidyltransferase</keyword>
<dbReference type="GO" id="GO:0005524">
    <property type="term" value="F:ATP binding"/>
    <property type="evidence" value="ECO:0007669"/>
    <property type="project" value="UniProtKB-KW"/>
</dbReference>
<gene>
    <name evidence="16" type="primary">nadD</name>
    <name evidence="16" type="ORF">C667_23169</name>
</gene>
<reference evidence="16 17" key="1">
    <citation type="submission" date="2012-09" db="EMBL/GenBank/DDBJ databases">
        <title>Draft Genome Sequences of 6 Strains from Genus Thauera.</title>
        <authorList>
            <person name="Liu B."/>
            <person name="Shapleigh J.P."/>
            <person name="Frostegard A.H."/>
        </authorList>
    </citation>
    <scope>NUCLEOTIDE SEQUENCE [LARGE SCALE GENOMIC DNA]</scope>
    <source>
        <strain evidence="16 17">B4P</strain>
    </source>
</reference>
<dbReference type="OrthoDB" id="5295945at2"/>
<dbReference type="InterPro" id="IPR005248">
    <property type="entry name" value="NadD/NMNAT"/>
</dbReference>
<dbReference type="Proteomes" id="UP000013047">
    <property type="component" value="Unassembled WGS sequence"/>
</dbReference>
<feature type="non-terminal residue" evidence="16">
    <location>
        <position position="84"/>
    </location>
</feature>
<dbReference type="RefSeq" id="WP_004388003.1">
    <property type="nucleotide sequence ID" value="NZ_AMXF01000433.1"/>
</dbReference>
<keyword evidence="17" id="KW-1185">Reference proteome</keyword>
<dbReference type="EMBL" id="AMXF01000433">
    <property type="protein sequence ID" value="ENO90777.1"/>
    <property type="molecule type" value="Genomic_DNA"/>
</dbReference>
<dbReference type="AlphaFoldDB" id="N6Z866"/>
<dbReference type="SUPFAM" id="SSF52374">
    <property type="entry name" value="Nucleotidylyl transferase"/>
    <property type="match status" value="1"/>
</dbReference>
<evidence type="ECO:0000256" key="6">
    <source>
        <dbReference type="ARBA" id="ARBA00022679"/>
    </source>
</evidence>
<protein>
    <recommendedName>
        <fullName evidence="4">nicotinate-nucleotide adenylyltransferase</fullName>
        <ecNumber evidence="4">2.7.7.18</ecNumber>
    </recommendedName>
    <alternativeName>
        <fullName evidence="13">Deamido-NAD(+) diphosphorylase</fullName>
    </alternativeName>
    <alternativeName>
        <fullName evidence="12">Deamido-NAD(+) pyrophosphorylase</fullName>
    </alternativeName>
    <alternativeName>
        <fullName evidence="11">Nicotinate mononucleotide adenylyltransferase</fullName>
    </alternativeName>
</protein>
<dbReference type="Gene3D" id="3.40.50.620">
    <property type="entry name" value="HUPs"/>
    <property type="match status" value="1"/>
</dbReference>
<dbReference type="InterPro" id="IPR014729">
    <property type="entry name" value="Rossmann-like_a/b/a_fold"/>
</dbReference>
<evidence type="ECO:0000256" key="7">
    <source>
        <dbReference type="ARBA" id="ARBA00022695"/>
    </source>
</evidence>
<comment type="caution">
    <text evidence="16">The sequence shown here is derived from an EMBL/GenBank/DDBJ whole genome shotgun (WGS) entry which is preliminary data.</text>
</comment>
<keyword evidence="9" id="KW-0067">ATP-binding</keyword>
<evidence type="ECO:0000313" key="17">
    <source>
        <dbReference type="Proteomes" id="UP000013047"/>
    </source>
</evidence>
<dbReference type="PANTHER" id="PTHR39321:SF3">
    <property type="entry name" value="PHOSPHOPANTETHEINE ADENYLYLTRANSFERASE"/>
    <property type="match status" value="1"/>
</dbReference>
<evidence type="ECO:0000256" key="14">
    <source>
        <dbReference type="ARBA" id="ARBA00048721"/>
    </source>
</evidence>
<evidence type="ECO:0000256" key="2">
    <source>
        <dbReference type="ARBA" id="ARBA00005019"/>
    </source>
</evidence>
<evidence type="ECO:0000256" key="10">
    <source>
        <dbReference type="ARBA" id="ARBA00023027"/>
    </source>
</evidence>
<comment type="function">
    <text evidence="1">Catalyzes the reversible adenylation of nicotinate mononucleotide (NaMN) to nicotinic acid adenine dinucleotide (NaAD).</text>
</comment>
<evidence type="ECO:0000256" key="13">
    <source>
        <dbReference type="ARBA" id="ARBA00033353"/>
    </source>
</evidence>
<evidence type="ECO:0000259" key="15">
    <source>
        <dbReference type="Pfam" id="PF01467"/>
    </source>
</evidence>
<organism evidence="16 17">
    <name type="scientific">Thauera phenylacetica B4P</name>
    <dbReference type="NCBI Taxonomy" id="1234382"/>
    <lineage>
        <taxon>Bacteria</taxon>
        <taxon>Pseudomonadati</taxon>
        <taxon>Pseudomonadota</taxon>
        <taxon>Betaproteobacteria</taxon>
        <taxon>Rhodocyclales</taxon>
        <taxon>Zoogloeaceae</taxon>
        <taxon>Thauera</taxon>
    </lineage>
</organism>
<dbReference type="Pfam" id="PF01467">
    <property type="entry name" value="CTP_transf_like"/>
    <property type="match status" value="1"/>
</dbReference>